<evidence type="ECO:0000256" key="1">
    <source>
        <dbReference type="ARBA" id="ARBA00022723"/>
    </source>
</evidence>
<dbReference type="Gene3D" id="4.10.1000.10">
    <property type="entry name" value="Zinc finger, CCCH-type"/>
    <property type="match status" value="1"/>
</dbReference>
<dbReference type="AlphaFoldDB" id="A0AAP0G7U0"/>
<dbReference type="InterPro" id="IPR000571">
    <property type="entry name" value="Znf_CCCH"/>
</dbReference>
<dbReference type="GO" id="GO:0008270">
    <property type="term" value="F:zinc ion binding"/>
    <property type="evidence" value="ECO:0007669"/>
    <property type="project" value="UniProtKB-KW"/>
</dbReference>
<dbReference type="PROSITE" id="PS50103">
    <property type="entry name" value="ZF_C3H1"/>
    <property type="match status" value="1"/>
</dbReference>
<evidence type="ECO:0000256" key="4">
    <source>
        <dbReference type="ARBA" id="ARBA00022833"/>
    </source>
</evidence>
<feature type="compositionally biased region" description="Low complexity" evidence="6">
    <location>
        <begin position="82"/>
        <end position="98"/>
    </location>
</feature>
<dbReference type="InterPro" id="IPR045877">
    <property type="entry name" value="ZFP36-like"/>
</dbReference>
<dbReference type="PANTHER" id="PTHR12547:SF18">
    <property type="entry name" value="PROTEIN TIS11"/>
    <property type="match status" value="1"/>
</dbReference>
<feature type="region of interest" description="Disordered" evidence="6">
    <location>
        <begin position="1"/>
        <end position="41"/>
    </location>
</feature>
<comment type="caution">
    <text evidence="8">The sequence shown here is derived from an EMBL/GenBank/DDBJ whole genome shotgun (WGS) entry which is preliminary data.</text>
</comment>
<evidence type="ECO:0000313" key="9">
    <source>
        <dbReference type="Proteomes" id="UP001418222"/>
    </source>
</evidence>
<evidence type="ECO:0000256" key="6">
    <source>
        <dbReference type="SAM" id="MobiDB-lite"/>
    </source>
</evidence>
<dbReference type="EMBL" id="JBBWWQ010000007">
    <property type="protein sequence ID" value="KAK8943018.1"/>
    <property type="molecule type" value="Genomic_DNA"/>
</dbReference>
<feature type="region of interest" description="Disordered" evidence="6">
    <location>
        <begin position="80"/>
        <end position="103"/>
    </location>
</feature>
<dbReference type="InterPro" id="IPR036855">
    <property type="entry name" value="Znf_CCCH_sf"/>
</dbReference>
<accession>A0AAP0G7U0</accession>
<proteinExistence type="predicted"/>
<reference evidence="8 9" key="1">
    <citation type="journal article" date="2022" name="Nat. Plants">
        <title>Genomes of leafy and leafless Platanthera orchids illuminate the evolution of mycoheterotrophy.</title>
        <authorList>
            <person name="Li M.H."/>
            <person name="Liu K.W."/>
            <person name="Li Z."/>
            <person name="Lu H.C."/>
            <person name="Ye Q.L."/>
            <person name="Zhang D."/>
            <person name="Wang J.Y."/>
            <person name="Li Y.F."/>
            <person name="Zhong Z.M."/>
            <person name="Liu X."/>
            <person name="Yu X."/>
            <person name="Liu D.K."/>
            <person name="Tu X.D."/>
            <person name="Liu B."/>
            <person name="Hao Y."/>
            <person name="Liao X.Y."/>
            <person name="Jiang Y.T."/>
            <person name="Sun W.H."/>
            <person name="Chen J."/>
            <person name="Chen Y.Q."/>
            <person name="Ai Y."/>
            <person name="Zhai J.W."/>
            <person name="Wu S.S."/>
            <person name="Zhou Z."/>
            <person name="Hsiao Y.Y."/>
            <person name="Wu W.L."/>
            <person name="Chen Y.Y."/>
            <person name="Lin Y.F."/>
            <person name="Hsu J.L."/>
            <person name="Li C.Y."/>
            <person name="Wang Z.W."/>
            <person name="Zhao X."/>
            <person name="Zhong W.Y."/>
            <person name="Ma X.K."/>
            <person name="Ma L."/>
            <person name="Huang J."/>
            <person name="Chen G.Z."/>
            <person name="Huang M.Z."/>
            <person name="Huang L."/>
            <person name="Peng D.H."/>
            <person name="Luo Y.B."/>
            <person name="Zou S.Q."/>
            <person name="Chen S.P."/>
            <person name="Lan S."/>
            <person name="Tsai W.C."/>
            <person name="Van de Peer Y."/>
            <person name="Liu Z.J."/>
        </authorList>
    </citation>
    <scope>NUCLEOTIDE SEQUENCE [LARGE SCALE GENOMIC DNA]</scope>
    <source>
        <strain evidence="8">Lor287</strain>
    </source>
</reference>
<keyword evidence="9" id="KW-1185">Reference proteome</keyword>
<keyword evidence="1 5" id="KW-0479">Metal-binding</keyword>
<evidence type="ECO:0000256" key="2">
    <source>
        <dbReference type="ARBA" id="ARBA00022737"/>
    </source>
</evidence>
<dbReference type="GO" id="GO:0003729">
    <property type="term" value="F:mRNA binding"/>
    <property type="evidence" value="ECO:0007669"/>
    <property type="project" value="InterPro"/>
</dbReference>
<dbReference type="PANTHER" id="PTHR12547">
    <property type="entry name" value="CCCH ZINC FINGER/TIS11-RELATED"/>
    <property type="match status" value="1"/>
</dbReference>
<organism evidence="8 9">
    <name type="scientific">Platanthera zijinensis</name>
    <dbReference type="NCBI Taxonomy" id="2320716"/>
    <lineage>
        <taxon>Eukaryota</taxon>
        <taxon>Viridiplantae</taxon>
        <taxon>Streptophyta</taxon>
        <taxon>Embryophyta</taxon>
        <taxon>Tracheophyta</taxon>
        <taxon>Spermatophyta</taxon>
        <taxon>Magnoliopsida</taxon>
        <taxon>Liliopsida</taxon>
        <taxon>Asparagales</taxon>
        <taxon>Orchidaceae</taxon>
        <taxon>Orchidoideae</taxon>
        <taxon>Orchideae</taxon>
        <taxon>Orchidinae</taxon>
        <taxon>Platanthera</taxon>
    </lineage>
</organism>
<evidence type="ECO:0000259" key="7">
    <source>
        <dbReference type="PROSITE" id="PS50103"/>
    </source>
</evidence>
<dbReference type="SMART" id="SM00356">
    <property type="entry name" value="ZnF_C3H1"/>
    <property type="match status" value="1"/>
</dbReference>
<sequence>MELRESSDSDETIGGSAGSGGSRADLHPIARRRFSTAAPSPIPAAFTVAAGSGRGSFSSSPLSMEGFLLHLTQSRVNRLRYSSSSSSSNDTPDSGSPSAMAAQKRLQKLLNLRSSLTSSSQRCHNQSPLSPIENLQQALPITVRSSSPAYSVYRTPMKAIEEEVLVMDALGESYPTTCRARKPLDLHSSSSSSSSGPNFFKTEICRSWEERGSCRSGFRCQFAHGKEELRGTAGFSKLKPLECGKQLSAAGSGGYCNKLPTYAPTLIMMDSAIPSSDQPPSSSSAITAEVIAARKSTAGMEKMKGGVSGARFSWPPTEDEEASIQRILYGPSRRRRSRLPIFQSICPDSEK</sequence>
<name>A0AAP0G7U0_9ASPA</name>
<keyword evidence="4 5" id="KW-0862">Zinc</keyword>
<evidence type="ECO:0000256" key="3">
    <source>
        <dbReference type="ARBA" id="ARBA00022771"/>
    </source>
</evidence>
<dbReference type="SUPFAM" id="SSF90229">
    <property type="entry name" value="CCCH zinc finger"/>
    <property type="match status" value="1"/>
</dbReference>
<gene>
    <name evidence="8" type="ORF">KSP39_PZI009020</name>
</gene>
<evidence type="ECO:0000256" key="5">
    <source>
        <dbReference type="PROSITE-ProRule" id="PRU00723"/>
    </source>
</evidence>
<keyword evidence="3 5" id="KW-0863">Zinc-finger</keyword>
<protein>
    <recommendedName>
        <fullName evidence="7">C3H1-type domain-containing protein</fullName>
    </recommendedName>
</protein>
<feature type="domain" description="C3H1-type" evidence="7">
    <location>
        <begin position="199"/>
        <end position="227"/>
    </location>
</feature>
<feature type="zinc finger region" description="C3H1-type" evidence="5">
    <location>
        <begin position="199"/>
        <end position="227"/>
    </location>
</feature>
<dbReference type="Proteomes" id="UP001418222">
    <property type="component" value="Unassembled WGS sequence"/>
</dbReference>
<dbReference type="Pfam" id="PF00642">
    <property type="entry name" value="zf-CCCH"/>
    <property type="match status" value="1"/>
</dbReference>
<dbReference type="FunFam" id="4.10.1000.10:FF:000001">
    <property type="entry name" value="zinc finger CCCH domain-containing protein 15-like"/>
    <property type="match status" value="1"/>
</dbReference>
<evidence type="ECO:0000313" key="8">
    <source>
        <dbReference type="EMBL" id="KAK8943018.1"/>
    </source>
</evidence>
<keyword evidence="2" id="KW-0677">Repeat</keyword>